<evidence type="ECO:0000256" key="2">
    <source>
        <dbReference type="ARBA" id="ARBA00022475"/>
    </source>
</evidence>
<dbReference type="InterPro" id="IPR006068">
    <property type="entry name" value="ATPase_P-typ_cation-transptr_C"/>
</dbReference>
<keyword evidence="2" id="KW-1003">Cell membrane</keyword>
<feature type="transmembrane region" description="Helical" evidence="3">
    <location>
        <begin position="130"/>
        <end position="147"/>
    </location>
</feature>
<proteinExistence type="predicted"/>
<dbReference type="Gene3D" id="2.70.150.10">
    <property type="entry name" value="Calcium-transporting ATPase, cytoplasmic transduction domain A"/>
    <property type="match status" value="1"/>
</dbReference>
<dbReference type="GO" id="GO:0005391">
    <property type="term" value="F:P-type sodium:potassium-exchanging transporter activity"/>
    <property type="evidence" value="ECO:0007669"/>
    <property type="project" value="TreeGrafter"/>
</dbReference>
<dbReference type="SMART" id="SM00831">
    <property type="entry name" value="Cation_ATPase_N"/>
    <property type="match status" value="1"/>
</dbReference>
<evidence type="ECO:0000259" key="4">
    <source>
        <dbReference type="SMART" id="SM00831"/>
    </source>
</evidence>
<comment type="caution">
    <text evidence="5">The sequence shown here is derived from an EMBL/GenBank/DDBJ whole genome shotgun (WGS) entry which is preliminary data.</text>
</comment>
<evidence type="ECO:0000256" key="1">
    <source>
        <dbReference type="ARBA" id="ARBA00004651"/>
    </source>
</evidence>
<dbReference type="GO" id="GO:0036376">
    <property type="term" value="P:sodium ion export across plasma membrane"/>
    <property type="evidence" value="ECO:0007669"/>
    <property type="project" value="TreeGrafter"/>
</dbReference>
<feature type="transmembrane region" description="Helical" evidence="3">
    <location>
        <begin position="61"/>
        <end position="91"/>
    </location>
</feature>
<organism evidence="5 6">
    <name type="scientific">Methanothermobacter thermautotrophicus</name>
    <name type="common">Methanobacterium thermoformicicum</name>
    <dbReference type="NCBI Taxonomy" id="145262"/>
    <lineage>
        <taxon>Archaea</taxon>
        <taxon>Methanobacteriati</taxon>
        <taxon>Methanobacteriota</taxon>
        <taxon>Methanomada group</taxon>
        <taxon>Methanobacteria</taxon>
        <taxon>Methanobacteriales</taxon>
        <taxon>Methanobacteriaceae</taxon>
        <taxon>Methanothermobacter</taxon>
    </lineage>
</organism>
<evidence type="ECO:0000313" key="6">
    <source>
        <dbReference type="Proteomes" id="UP000646659"/>
    </source>
</evidence>
<name>A0A842YP10_METTF</name>
<dbReference type="GO" id="GO:0005886">
    <property type="term" value="C:plasma membrane"/>
    <property type="evidence" value="ECO:0007669"/>
    <property type="project" value="UniProtKB-SubCell"/>
</dbReference>
<feature type="domain" description="Cation-transporting P-type ATPase N-terminal" evidence="4">
    <location>
        <begin position="6"/>
        <end position="78"/>
    </location>
</feature>
<gene>
    <name evidence="5" type="ORF">DNK57_08055</name>
</gene>
<dbReference type="Gene3D" id="1.20.1110.10">
    <property type="entry name" value="Calcium-transporting ATPase, transmembrane domain"/>
    <property type="match status" value="2"/>
</dbReference>
<keyword evidence="3" id="KW-0472">Membrane</keyword>
<sequence length="160" mass="18109">MASWKKLSEINTYEVFDELETSSNGLGEAEVSRRLNIHGLNEIRFKKPGPLLRFLKQFQSLLVYVLIVVGVFTAIIGEWIDTVVIAGVVVLNSATNPWVLYGILITAAITLLIIYLPGLEFIFKTGPFPSTWWALIVPFSLTGLLAVEVEKYLMRRWNHE</sequence>
<feature type="transmembrane region" description="Helical" evidence="3">
    <location>
        <begin position="98"/>
        <end position="118"/>
    </location>
</feature>
<dbReference type="SUPFAM" id="SSF81665">
    <property type="entry name" value="Calcium ATPase, transmembrane domain M"/>
    <property type="match status" value="2"/>
</dbReference>
<keyword evidence="3" id="KW-0812">Transmembrane</keyword>
<dbReference type="InterPro" id="IPR023298">
    <property type="entry name" value="ATPase_P-typ_TM_dom_sf"/>
</dbReference>
<dbReference type="GO" id="GO:1990573">
    <property type="term" value="P:potassium ion import across plasma membrane"/>
    <property type="evidence" value="ECO:0007669"/>
    <property type="project" value="TreeGrafter"/>
</dbReference>
<dbReference type="GO" id="GO:0006883">
    <property type="term" value="P:intracellular sodium ion homeostasis"/>
    <property type="evidence" value="ECO:0007669"/>
    <property type="project" value="TreeGrafter"/>
</dbReference>
<keyword evidence="3" id="KW-1133">Transmembrane helix</keyword>
<dbReference type="Pfam" id="PF00689">
    <property type="entry name" value="Cation_ATPase_C"/>
    <property type="match status" value="1"/>
</dbReference>
<accession>A0A842YP10</accession>
<dbReference type="EMBL" id="QKOF01000007">
    <property type="protein sequence ID" value="MBE2900738.1"/>
    <property type="molecule type" value="Genomic_DNA"/>
</dbReference>
<dbReference type="InterPro" id="IPR004014">
    <property type="entry name" value="ATPase_P-typ_cation-transptr_N"/>
</dbReference>
<dbReference type="GO" id="GO:0030007">
    <property type="term" value="P:intracellular potassium ion homeostasis"/>
    <property type="evidence" value="ECO:0007669"/>
    <property type="project" value="TreeGrafter"/>
</dbReference>
<dbReference type="RefSeq" id="WP_192962457.1">
    <property type="nucleotide sequence ID" value="NZ_QKOF01000007.1"/>
</dbReference>
<comment type="subcellular location">
    <subcellularLocation>
        <location evidence="1">Cell membrane</location>
        <topology evidence="1">Multi-pass membrane protein</topology>
    </subcellularLocation>
</comment>
<dbReference type="AlphaFoldDB" id="A0A842YP10"/>
<evidence type="ECO:0000256" key="3">
    <source>
        <dbReference type="SAM" id="Phobius"/>
    </source>
</evidence>
<dbReference type="Pfam" id="PF00690">
    <property type="entry name" value="Cation_ATPase_N"/>
    <property type="match status" value="1"/>
</dbReference>
<dbReference type="PANTHER" id="PTHR43294">
    <property type="entry name" value="SODIUM/POTASSIUM-TRANSPORTING ATPASE SUBUNIT ALPHA"/>
    <property type="match status" value="1"/>
</dbReference>
<protein>
    <recommendedName>
        <fullName evidence="4">Cation-transporting P-type ATPase N-terminal domain-containing protein</fullName>
    </recommendedName>
</protein>
<dbReference type="InterPro" id="IPR050510">
    <property type="entry name" value="Cation_transp_ATPase_P-type"/>
</dbReference>
<evidence type="ECO:0000313" key="5">
    <source>
        <dbReference type="EMBL" id="MBE2900738.1"/>
    </source>
</evidence>
<dbReference type="PANTHER" id="PTHR43294:SF21">
    <property type="entry name" value="CATION TRANSPORTING ATPASE"/>
    <property type="match status" value="1"/>
</dbReference>
<dbReference type="GO" id="GO:1902600">
    <property type="term" value="P:proton transmembrane transport"/>
    <property type="evidence" value="ECO:0007669"/>
    <property type="project" value="TreeGrafter"/>
</dbReference>
<reference evidence="5" key="1">
    <citation type="submission" date="2018-06" db="EMBL/GenBank/DDBJ databases">
        <title>Draft genome sequence of Methanothermobacter thermautotrophicus Strain WHS, a thermophilic, hydrogenotrophic methanogen isolated from Washburn Hot Springs in Yellowstone National Park, USA.</title>
        <authorList>
            <person name="Mckay L.J."/>
            <person name="Klingelsmith K."/>
            <person name="Inskeep W.P."/>
            <person name="Fields M.W."/>
        </authorList>
    </citation>
    <scope>NUCLEOTIDE SEQUENCE</scope>
    <source>
        <strain evidence="5">WHS</strain>
    </source>
</reference>
<dbReference type="Proteomes" id="UP000646659">
    <property type="component" value="Unassembled WGS sequence"/>
</dbReference>